<dbReference type="SMART" id="SM00858">
    <property type="entry name" value="SAF"/>
    <property type="match status" value="1"/>
</dbReference>
<keyword evidence="2" id="KW-0472">Membrane</keyword>
<dbReference type="InterPro" id="IPR013974">
    <property type="entry name" value="SAF"/>
</dbReference>
<dbReference type="Pfam" id="PF08666">
    <property type="entry name" value="SAF"/>
    <property type="match status" value="1"/>
</dbReference>
<evidence type="ECO:0000313" key="5">
    <source>
        <dbReference type="Proteomes" id="UP000199546"/>
    </source>
</evidence>
<evidence type="ECO:0000256" key="1">
    <source>
        <dbReference type="SAM" id="MobiDB-lite"/>
    </source>
</evidence>
<dbReference type="EMBL" id="FPBA01000012">
    <property type="protein sequence ID" value="SFT82676.1"/>
    <property type="molecule type" value="Genomic_DNA"/>
</dbReference>
<dbReference type="CDD" id="cd11614">
    <property type="entry name" value="SAF_CpaB_FlgA_like"/>
    <property type="match status" value="1"/>
</dbReference>
<evidence type="ECO:0000259" key="3">
    <source>
        <dbReference type="SMART" id="SM00858"/>
    </source>
</evidence>
<dbReference type="AlphaFoldDB" id="A0A1I7B661"/>
<feature type="region of interest" description="Disordered" evidence="1">
    <location>
        <begin position="1"/>
        <end position="29"/>
    </location>
</feature>
<dbReference type="STRING" id="1296565.SAMN05660657_03329"/>
<dbReference type="OrthoDB" id="4168643at2"/>
<name>A0A1I7B661_9ACTN</name>
<dbReference type="Proteomes" id="UP000199546">
    <property type="component" value="Unassembled WGS sequence"/>
</dbReference>
<keyword evidence="2" id="KW-1133">Transmembrane helix</keyword>
<gene>
    <name evidence="4" type="ORF">SAMN05660657_03329</name>
</gene>
<feature type="transmembrane region" description="Helical" evidence="2">
    <location>
        <begin position="37"/>
        <end position="57"/>
    </location>
</feature>
<keyword evidence="2" id="KW-0812">Transmembrane</keyword>
<evidence type="ECO:0000313" key="4">
    <source>
        <dbReference type="EMBL" id="SFT82676.1"/>
    </source>
</evidence>
<proteinExistence type="predicted"/>
<accession>A0A1I7B661</accession>
<organism evidence="4 5">
    <name type="scientific">Geodermatophilus amargosae</name>
    <dbReference type="NCBI Taxonomy" id="1296565"/>
    <lineage>
        <taxon>Bacteria</taxon>
        <taxon>Bacillati</taxon>
        <taxon>Actinomycetota</taxon>
        <taxon>Actinomycetes</taxon>
        <taxon>Geodermatophilales</taxon>
        <taxon>Geodermatophilaceae</taxon>
        <taxon>Geodermatophilus</taxon>
    </lineage>
</organism>
<sequence>MTRTHPPGTGTLGRAAALTGSSPAPVLPPLRRRRRPALLALAVAMVVLGALGAAYLATSLGQTTAVIAVAREVLWGQQVTADDLVEARVSADPALDPIPYSERDAVIGMVAATTLTPGSLLTREALTEQPLPPPGQQLVGVGVSVVQLPTTPLRPGDDVLLVPVAGGSGLEAAGPAAVPGTVKATVVRAGSPGTDGLRVVDVLVDVADGPDVAARAAAGLIAIVVVAGE</sequence>
<reference evidence="5" key="1">
    <citation type="submission" date="2016-10" db="EMBL/GenBank/DDBJ databases">
        <authorList>
            <person name="Varghese N."/>
            <person name="Submissions S."/>
        </authorList>
    </citation>
    <scope>NUCLEOTIDE SEQUENCE [LARGE SCALE GENOMIC DNA]</scope>
    <source>
        <strain evidence="5">DSM 46136</strain>
    </source>
</reference>
<evidence type="ECO:0000256" key="2">
    <source>
        <dbReference type="SAM" id="Phobius"/>
    </source>
</evidence>
<feature type="domain" description="SAF" evidence="3">
    <location>
        <begin position="64"/>
        <end position="127"/>
    </location>
</feature>
<keyword evidence="5" id="KW-1185">Reference proteome</keyword>
<protein>
    <submittedName>
        <fullName evidence="4">SAF domain-containing protein</fullName>
    </submittedName>
</protein>